<dbReference type="RefSeq" id="WP_139515615.1">
    <property type="nucleotide sequence ID" value="NZ_CP040896.1"/>
</dbReference>
<evidence type="ECO:0000313" key="2">
    <source>
        <dbReference type="Proteomes" id="UP000305398"/>
    </source>
</evidence>
<organism evidence="1 2">
    <name type="scientific">Hymenobacter jejuensis</name>
    <dbReference type="NCBI Taxonomy" id="2502781"/>
    <lineage>
        <taxon>Bacteria</taxon>
        <taxon>Pseudomonadati</taxon>
        <taxon>Bacteroidota</taxon>
        <taxon>Cytophagia</taxon>
        <taxon>Cytophagales</taxon>
        <taxon>Hymenobacteraceae</taxon>
        <taxon>Hymenobacter</taxon>
    </lineage>
</organism>
<dbReference type="OrthoDB" id="273460at2"/>
<sequence>MTIAPEELRTLGNTALLQLPKTAFFCSRVYPTCAERGTYLWALEQRYRGHCIISGFHSQLEQSVFRYLLQGAAQPIVYVLGRGIQPKLRFEYGPEIDAGRLLFVSPFESDTTTVTPETADIRNQLIAQLADKFFVPYVTPGGTLEHLLLSPSAQNKPVYTLNIPENRDRLRSGAFLALQPNGVFGRDTDKPNY</sequence>
<accession>A0A5B8A050</accession>
<evidence type="ECO:0000313" key="1">
    <source>
        <dbReference type="EMBL" id="QDA60439.1"/>
    </source>
</evidence>
<proteinExistence type="predicted"/>
<dbReference type="Gene3D" id="3.40.50.450">
    <property type="match status" value="1"/>
</dbReference>
<dbReference type="GO" id="GO:0003677">
    <property type="term" value="F:DNA binding"/>
    <property type="evidence" value="ECO:0007669"/>
    <property type="project" value="UniProtKB-KW"/>
</dbReference>
<protein>
    <submittedName>
        <fullName evidence="1">DNA-binding protein</fullName>
    </submittedName>
</protein>
<dbReference type="AlphaFoldDB" id="A0A5B8A050"/>
<dbReference type="Proteomes" id="UP000305398">
    <property type="component" value="Chromosome"/>
</dbReference>
<dbReference type="EMBL" id="CP040896">
    <property type="protein sequence ID" value="QDA60439.1"/>
    <property type="molecule type" value="Genomic_DNA"/>
</dbReference>
<dbReference type="KEGG" id="hyj:FHG12_10100"/>
<keyword evidence="2" id="KW-1185">Reference proteome</keyword>
<keyword evidence="1" id="KW-0238">DNA-binding</keyword>
<gene>
    <name evidence="1" type="ORF">FHG12_10100</name>
</gene>
<reference evidence="1 2" key="1">
    <citation type="submission" date="2019-06" db="EMBL/GenBank/DDBJ databases">
        <authorList>
            <person name="Srinivasan S."/>
        </authorList>
    </citation>
    <scope>NUCLEOTIDE SEQUENCE [LARGE SCALE GENOMIC DNA]</scope>
    <source>
        <strain evidence="1 2">17J68-5</strain>
    </source>
</reference>
<name>A0A5B8A050_9BACT</name>